<sequence length="1039" mass="122570">MLEGFTKRQQLFSGPKITPKFTSPQQDESLENFTIDEIKDDAPSQEKVFNLNQIQKYNQNIQNKGQIVINAPNGTEKIPLQTNINSQVSSNLKLNQNIQNPQNAEINNNNTYNINNQITNNINSNKFIRKEQKRLTKKKLTKQTEIKNRNSQQQHILNNNLEQQHYWWGIWFGVFTNVTKFVYRLKNKYMTNDIFKMNDNEFSLINDISADKKNIQLKIDQKLIIIQTRNRAKNIISLVPLRKASFNTVSTKLTNLKYKLEKYLPIYDNELKFSENWNLYNIWFSLVNTLLFLALLVDIGKQFVTSFYDQGILCQDRIQIAKKYLKTYFVKDFITALSLIFSFASEYILLIFLVRLFFLRQIKLLQRLGNSFQIAIIFGKLFIYLHFFTCAWYALGKSESQETTWLNQINNKQDKIHTYLSTYTENLRDLTNYLTENQVNQDLQSSAKKFLEYIHQDVRKKLGAEHNLRNLSHSLKTKIIIDVFMKYVQNVPIFDYYFSNPLFQEALCCRVSEQIYGPDEIIKEAKRPQVPSIYIIMKGKVQLYLPDATNQKRSTTHLEYKKDYSIFGEVEFFTQQFDSLCSAKSIGVTQILAINLYDFLDLLKDFPRENEVYCYLKDSLVFTNQFDKIDLYCHACNSHKHTLTNCHEVFYEKKNDRIIRNYEKNLHSQINKFKRSQKRKKHNPVLNSAHNESVIFKLVQKLQDEQQTTYYYDDSYYSSDDTYEYDEYDEDEYVQNDHGVKSISRINTAPQQDMNTNFDKRSQKKKYTGDSKKFEPDNMTIKSKSQKRQTSFRSIISGKSLRSIKSQKSIKSSLKQSQFQESVVRQQSNSSHRFKAPQFYRASMSEIEQQNSLKNAYQNQYQVKPRVYTLSSYDDRNNNNNSNQVRPFNPDNFQGLSEVVVSQKNRQRGFSGFSLISRVSSTSQYIAPSPLFLPSQAVQIEYESDPQKSWFEEGRGTNGTKKSQDPQRHYVQENQNFDQLVDQLTEKMTDKYGYDNNLSIVDERFQFESQHNFNFYHPKGNANLDMKSPFYQPNRRKIM</sequence>
<dbReference type="Proteomes" id="UP000054937">
    <property type="component" value="Unassembled WGS sequence"/>
</dbReference>
<keyword evidence="2" id="KW-0472">Membrane</keyword>
<feature type="compositionally biased region" description="Polar residues" evidence="1">
    <location>
        <begin position="747"/>
        <end position="757"/>
    </location>
</feature>
<protein>
    <submittedName>
        <fullName evidence="4">Cyclic nucleotide-binding protein</fullName>
    </submittedName>
</protein>
<keyword evidence="2" id="KW-0812">Transmembrane</keyword>
<feature type="compositionally biased region" description="Polar residues" evidence="1">
    <location>
        <begin position="780"/>
        <end position="794"/>
    </location>
</feature>
<dbReference type="GO" id="GO:0035725">
    <property type="term" value="P:sodium ion transmembrane transport"/>
    <property type="evidence" value="ECO:0007669"/>
    <property type="project" value="TreeGrafter"/>
</dbReference>
<feature type="transmembrane region" description="Helical" evidence="2">
    <location>
        <begin position="333"/>
        <end position="358"/>
    </location>
</feature>
<feature type="region of interest" description="Disordered" evidence="1">
    <location>
        <begin position="747"/>
        <end position="798"/>
    </location>
</feature>
<keyword evidence="2" id="KW-1133">Transmembrane helix</keyword>
<evidence type="ECO:0000256" key="1">
    <source>
        <dbReference type="SAM" id="MobiDB-lite"/>
    </source>
</evidence>
<feature type="region of interest" description="Disordered" evidence="1">
    <location>
        <begin position="815"/>
        <end position="834"/>
    </location>
</feature>
<dbReference type="CDD" id="cd00038">
    <property type="entry name" value="CAP_ED"/>
    <property type="match status" value="1"/>
</dbReference>
<feature type="region of interest" description="Disordered" evidence="1">
    <location>
        <begin position="1"/>
        <end position="28"/>
    </location>
</feature>
<reference evidence="4 5" key="1">
    <citation type="journal article" date="2015" name="Sci. Rep.">
        <title>Genome of the facultative scuticociliatosis pathogen Pseudocohnilembus persalinus provides insight into its virulence through horizontal gene transfer.</title>
        <authorList>
            <person name="Xiong J."/>
            <person name="Wang G."/>
            <person name="Cheng J."/>
            <person name="Tian M."/>
            <person name="Pan X."/>
            <person name="Warren A."/>
            <person name="Jiang C."/>
            <person name="Yuan D."/>
            <person name="Miao W."/>
        </authorList>
    </citation>
    <scope>NUCLEOTIDE SEQUENCE [LARGE SCALE GENOMIC DNA]</scope>
    <source>
        <strain evidence="4">36N120E</strain>
    </source>
</reference>
<dbReference type="AlphaFoldDB" id="A0A0V0QDR5"/>
<feature type="domain" description="Cyclic nucleotide-binding" evidence="3">
    <location>
        <begin position="532"/>
        <end position="603"/>
    </location>
</feature>
<dbReference type="GO" id="GO:0003254">
    <property type="term" value="P:regulation of membrane depolarization"/>
    <property type="evidence" value="ECO:0007669"/>
    <property type="project" value="TreeGrafter"/>
</dbReference>
<comment type="caution">
    <text evidence="4">The sequence shown here is derived from an EMBL/GenBank/DDBJ whole genome shotgun (WGS) entry which is preliminary data.</text>
</comment>
<proteinExistence type="predicted"/>
<accession>A0A0V0QDR5</accession>
<dbReference type="PROSITE" id="PS50042">
    <property type="entry name" value="CNMP_BINDING_3"/>
    <property type="match status" value="1"/>
</dbReference>
<evidence type="ECO:0000313" key="5">
    <source>
        <dbReference type="Proteomes" id="UP000054937"/>
    </source>
</evidence>
<evidence type="ECO:0000256" key="2">
    <source>
        <dbReference type="SAM" id="Phobius"/>
    </source>
</evidence>
<feature type="compositionally biased region" description="Polar residues" evidence="1">
    <location>
        <begin position="819"/>
        <end position="831"/>
    </location>
</feature>
<dbReference type="InterPro" id="IPR000595">
    <property type="entry name" value="cNMP-bd_dom"/>
</dbReference>
<dbReference type="InParanoid" id="A0A0V0QDR5"/>
<dbReference type="PANTHER" id="PTHR45689">
    <property type="entry name" value="I[[H]] CHANNEL, ISOFORM E"/>
    <property type="match status" value="1"/>
</dbReference>
<dbReference type="EMBL" id="LDAU01000194">
    <property type="protein sequence ID" value="KRX00343.1"/>
    <property type="molecule type" value="Genomic_DNA"/>
</dbReference>
<name>A0A0V0QDR5_PSEPJ</name>
<dbReference type="InterPro" id="IPR014710">
    <property type="entry name" value="RmlC-like_jellyroll"/>
</dbReference>
<dbReference type="OrthoDB" id="426293at2759"/>
<evidence type="ECO:0000313" key="4">
    <source>
        <dbReference type="EMBL" id="KRX00343.1"/>
    </source>
</evidence>
<dbReference type="InterPro" id="IPR018490">
    <property type="entry name" value="cNMP-bd_dom_sf"/>
</dbReference>
<evidence type="ECO:0000259" key="3">
    <source>
        <dbReference type="PROSITE" id="PS50042"/>
    </source>
</evidence>
<dbReference type="PANTHER" id="PTHR45689:SF5">
    <property type="entry name" value="I[[H]] CHANNEL, ISOFORM E"/>
    <property type="match status" value="1"/>
</dbReference>
<dbReference type="Pfam" id="PF00027">
    <property type="entry name" value="cNMP_binding"/>
    <property type="match status" value="1"/>
</dbReference>
<feature type="transmembrane region" description="Helical" evidence="2">
    <location>
        <begin position="279"/>
        <end position="297"/>
    </location>
</feature>
<feature type="transmembrane region" description="Helical" evidence="2">
    <location>
        <begin position="166"/>
        <end position="183"/>
    </location>
</feature>
<dbReference type="InterPro" id="IPR051413">
    <property type="entry name" value="K/Na_HCN_channel"/>
</dbReference>
<dbReference type="Gene3D" id="1.10.287.630">
    <property type="entry name" value="Helix hairpin bin"/>
    <property type="match status" value="1"/>
</dbReference>
<dbReference type="GO" id="GO:0005249">
    <property type="term" value="F:voltage-gated potassium channel activity"/>
    <property type="evidence" value="ECO:0007669"/>
    <property type="project" value="TreeGrafter"/>
</dbReference>
<gene>
    <name evidence="4" type="ORF">PPERSA_10842</name>
</gene>
<dbReference type="OMA" id="HEKTFAP"/>
<dbReference type="Gene3D" id="2.60.120.10">
    <property type="entry name" value="Jelly Rolls"/>
    <property type="match status" value="1"/>
</dbReference>
<feature type="transmembrane region" description="Helical" evidence="2">
    <location>
        <begin position="370"/>
        <end position="395"/>
    </location>
</feature>
<dbReference type="SUPFAM" id="SSF51206">
    <property type="entry name" value="cAMP-binding domain-like"/>
    <property type="match status" value="1"/>
</dbReference>
<keyword evidence="5" id="KW-1185">Reference proteome</keyword>
<organism evidence="4 5">
    <name type="scientific">Pseudocohnilembus persalinus</name>
    <name type="common">Ciliate</name>
    <dbReference type="NCBI Taxonomy" id="266149"/>
    <lineage>
        <taxon>Eukaryota</taxon>
        <taxon>Sar</taxon>
        <taxon>Alveolata</taxon>
        <taxon>Ciliophora</taxon>
        <taxon>Intramacronucleata</taxon>
        <taxon>Oligohymenophorea</taxon>
        <taxon>Scuticociliatia</taxon>
        <taxon>Philasterida</taxon>
        <taxon>Pseudocohnilembidae</taxon>
        <taxon>Pseudocohnilembus</taxon>
    </lineage>
</organism>
<dbReference type="SUPFAM" id="SSF81324">
    <property type="entry name" value="Voltage-gated potassium channels"/>
    <property type="match status" value="1"/>
</dbReference>
<feature type="compositionally biased region" description="Basic and acidic residues" evidence="1">
    <location>
        <begin position="767"/>
        <end position="776"/>
    </location>
</feature>
<dbReference type="GO" id="GO:0098855">
    <property type="term" value="C:HCN channel complex"/>
    <property type="evidence" value="ECO:0007669"/>
    <property type="project" value="TreeGrafter"/>
</dbReference>